<evidence type="ECO:0000256" key="6">
    <source>
        <dbReference type="ARBA" id="ARBA00022833"/>
    </source>
</evidence>
<dbReference type="SUPFAM" id="SSF47090">
    <property type="entry name" value="PGBD-like"/>
    <property type="match status" value="1"/>
</dbReference>
<feature type="binding site" evidence="10">
    <location>
        <position position="216"/>
    </location>
    <ligand>
        <name>Ca(2+)</name>
        <dbReference type="ChEBI" id="CHEBI:29108"/>
        <label>3</label>
    </ligand>
</feature>
<dbReference type="OrthoDB" id="406838at2759"/>
<dbReference type="InterPro" id="IPR006026">
    <property type="entry name" value="Peptidase_Metallo"/>
</dbReference>
<keyword evidence="6 10" id="KW-0862">Zinc</keyword>
<feature type="domain" description="Peptidase metallopeptidase" evidence="12">
    <location>
        <begin position="145"/>
        <end position="311"/>
    </location>
</feature>
<dbReference type="GO" id="GO:0031012">
    <property type="term" value="C:extracellular matrix"/>
    <property type="evidence" value="ECO:0007669"/>
    <property type="project" value="InterPro"/>
</dbReference>
<dbReference type="SMART" id="SM00235">
    <property type="entry name" value="ZnMc"/>
    <property type="match status" value="1"/>
</dbReference>
<dbReference type="EMBL" id="CP039348">
    <property type="protein sequence ID" value="QCD90556.1"/>
    <property type="molecule type" value="Genomic_DNA"/>
</dbReference>
<evidence type="ECO:0000256" key="8">
    <source>
        <dbReference type="ARBA" id="ARBA00023145"/>
    </source>
</evidence>
<dbReference type="AlphaFoldDB" id="A0A4D6LR37"/>
<dbReference type="Gramene" id="Vigun02g070600.1.v1.2">
    <property type="protein sequence ID" value="Vigun02g070600.1.v1.2.CDS.1"/>
    <property type="gene ID" value="Vigun02g070600.v1.2"/>
</dbReference>
<keyword evidence="5" id="KW-0378">Hydrolase</keyword>
<feature type="binding site" evidence="10">
    <location>
        <position position="227"/>
    </location>
    <ligand>
        <name>Ca(2+)</name>
        <dbReference type="ChEBI" id="CHEBI:29108"/>
        <label>2</label>
    </ligand>
</feature>
<keyword evidence="14" id="KW-1185">Reference proteome</keyword>
<dbReference type="Proteomes" id="UP000501690">
    <property type="component" value="Linkage Group LG4"/>
</dbReference>
<keyword evidence="4 11" id="KW-0732">Signal</keyword>
<feature type="chain" id="PRO_5020022920" evidence="11">
    <location>
        <begin position="22"/>
        <end position="343"/>
    </location>
</feature>
<dbReference type="InterPro" id="IPR002477">
    <property type="entry name" value="Peptidoglycan-bd-like"/>
</dbReference>
<evidence type="ECO:0000256" key="1">
    <source>
        <dbReference type="ARBA" id="ARBA00009614"/>
    </source>
</evidence>
<feature type="active site" evidence="9">
    <location>
        <position position="266"/>
    </location>
</feature>
<dbReference type="GO" id="GO:0004222">
    <property type="term" value="F:metalloendopeptidase activity"/>
    <property type="evidence" value="ECO:0007669"/>
    <property type="project" value="InterPro"/>
</dbReference>
<dbReference type="GO" id="GO:0008270">
    <property type="term" value="F:zinc ion binding"/>
    <property type="evidence" value="ECO:0007669"/>
    <property type="project" value="InterPro"/>
</dbReference>
<keyword evidence="8" id="KW-0865">Zymogen</keyword>
<feature type="binding site" description="in inhibited form" evidence="10">
    <location>
        <position position="125"/>
    </location>
    <ligand>
        <name>Zn(2+)</name>
        <dbReference type="ChEBI" id="CHEBI:29105"/>
        <label>2</label>
        <note>catalytic</note>
    </ligand>
</feature>
<organism evidence="13 14">
    <name type="scientific">Vigna unguiculata</name>
    <name type="common">Cowpea</name>
    <dbReference type="NCBI Taxonomy" id="3917"/>
    <lineage>
        <taxon>Eukaryota</taxon>
        <taxon>Viridiplantae</taxon>
        <taxon>Streptophyta</taxon>
        <taxon>Embryophyta</taxon>
        <taxon>Tracheophyta</taxon>
        <taxon>Spermatophyta</taxon>
        <taxon>Magnoliopsida</taxon>
        <taxon>eudicotyledons</taxon>
        <taxon>Gunneridae</taxon>
        <taxon>Pentapetalae</taxon>
        <taxon>rosids</taxon>
        <taxon>fabids</taxon>
        <taxon>Fabales</taxon>
        <taxon>Fabaceae</taxon>
        <taxon>Papilionoideae</taxon>
        <taxon>50 kb inversion clade</taxon>
        <taxon>NPAAA clade</taxon>
        <taxon>indigoferoid/millettioid clade</taxon>
        <taxon>Phaseoleae</taxon>
        <taxon>Vigna</taxon>
    </lineage>
</organism>
<keyword evidence="10" id="KW-0106">Calcium</keyword>
<name>A0A4D6LR37_VIGUN</name>
<feature type="binding site" evidence="10">
    <location>
        <position position="269"/>
    </location>
    <ligand>
        <name>Zn(2+)</name>
        <dbReference type="ChEBI" id="CHEBI:29105"/>
        <label>2</label>
        <note>catalytic</note>
    </ligand>
</feature>
<feature type="binding site" evidence="10">
    <location>
        <position position="236"/>
    </location>
    <ligand>
        <name>Ca(2+)</name>
        <dbReference type="ChEBI" id="CHEBI:29108"/>
        <label>3</label>
    </ligand>
</feature>
<evidence type="ECO:0000313" key="14">
    <source>
        <dbReference type="Proteomes" id="UP000501690"/>
    </source>
</evidence>
<sequence length="343" mass="39295">MKSYHFAFILLFFLLLHQSLSANFRVPYSSTAKAKKNTRGKTFENQWKREIWPPQPYAPQKKIEGLSLIKNYFVEFGYLQSFAPFSDFLDRGTILAIQNFQQRFNLQVTGNLNNQTLNQILLPRCGVPDKNFPHGFIDNEALPNYRNQWFAKRNLTYGFLPESEIPESMRKVFRDSFTRWAKAIEVLNPTETTYENADIKVGFYSFAEGVPEQLYGISSVRLEAGSNVSIGEIRLDGSYYWAVPSENDSVSWKEGVLDLESVAMHEIGHLLGLDHSFMEESVMYPYILPSQQRKIQMSNSDKNNILQQYSDAMSGYGGSWGVLVTTTLSLGFGYVVLLDSLWI</sequence>
<keyword evidence="2" id="KW-0645">Protease</keyword>
<evidence type="ECO:0000256" key="11">
    <source>
        <dbReference type="SAM" id="SignalP"/>
    </source>
</evidence>
<protein>
    <submittedName>
        <fullName evidence="13">Gelatinase A</fullName>
    </submittedName>
</protein>
<dbReference type="InterPro" id="IPR021158">
    <property type="entry name" value="Pept_M10A_Zn_BS"/>
</dbReference>
<dbReference type="InterPro" id="IPR024079">
    <property type="entry name" value="MetalloPept_cat_dom_sf"/>
</dbReference>
<dbReference type="GO" id="GO:0030198">
    <property type="term" value="P:extracellular matrix organization"/>
    <property type="evidence" value="ECO:0007669"/>
    <property type="project" value="TreeGrafter"/>
</dbReference>
<dbReference type="GO" id="GO:0006508">
    <property type="term" value="P:proteolysis"/>
    <property type="evidence" value="ECO:0007669"/>
    <property type="project" value="UniProtKB-KW"/>
</dbReference>
<dbReference type="PRINTS" id="PR00138">
    <property type="entry name" value="MATRIXIN"/>
</dbReference>
<feature type="signal peptide" evidence="11">
    <location>
        <begin position="1"/>
        <end position="21"/>
    </location>
</feature>
<evidence type="ECO:0000313" key="13">
    <source>
        <dbReference type="EMBL" id="QCD90556.1"/>
    </source>
</evidence>
<proteinExistence type="inferred from homology"/>
<feature type="binding site" evidence="10">
    <location>
        <position position="218"/>
    </location>
    <ligand>
        <name>Ca(2+)</name>
        <dbReference type="ChEBI" id="CHEBI:29108"/>
        <label>3</label>
    </ligand>
</feature>
<dbReference type="SUPFAM" id="SSF55486">
    <property type="entry name" value="Metalloproteases ('zincins'), catalytic domain"/>
    <property type="match status" value="1"/>
</dbReference>
<feature type="binding site" evidence="10">
    <location>
        <position position="283"/>
    </location>
    <ligand>
        <name>Zn(2+)</name>
        <dbReference type="ChEBI" id="CHEBI:29105"/>
        <label>2</label>
        <note>catalytic</note>
    </ligand>
</feature>
<comment type="cofactor">
    <cofactor evidence="10">
        <name>Zn(2+)</name>
        <dbReference type="ChEBI" id="CHEBI:29105"/>
    </cofactor>
    <text evidence="10">Binds 2 Zn(2+) ions per subunit.</text>
</comment>
<evidence type="ECO:0000256" key="7">
    <source>
        <dbReference type="ARBA" id="ARBA00023049"/>
    </source>
</evidence>
<dbReference type="GO" id="GO:0030574">
    <property type="term" value="P:collagen catabolic process"/>
    <property type="evidence" value="ECO:0007669"/>
    <property type="project" value="TreeGrafter"/>
</dbReference>
<dbReference type="FunFam" id="3.40.390.10:FF:000058">
    <property type="entry name" value="Metalloendoproteinase 5-MMP"/>
    <property type="match status" value="1"/>
</dbReference>
<evidence type="ECO:0000256" key="4">
    <source>
        <dbReference type="ARBA" id="ARBA00022729"/>
    </source>
</evidence>
<feature type="binding site" evidence="10">
    <location>
        <position position="198"/>
    </location>
    <ligand>
        <name>Ca(2+)</name>
        <dbReference type="ChEBI" id="CHEBI:29108"/>
        <label>2</label>
    </ligand>
</feature>
<feature type="binding site" evidence="10">
    <location>
        <position position="265"/>
    </location>
    <ligand>
        <name>Zn(2+)</name>
        <dbReference type="ChEBI" id="CHEBI:29105"/>
        <label>2</label>
        <note>catalytic</note>
    </ligand>
</feature>
<dbReference type="InterPro" id="IPR021190">
    <property type="entry name" value="Pept_M10A"/>
</dbReference>
<evidence type="ECO:0000256" key="9">
    <source>
        <dbReference type="PIRSR" id="PIRSR621190-1"/>
    </source>
</evidence>
<feature type="binding site" evidence="10">
    <location>
        <position position="275"/>
    </location>
    <ligand>
        <name>Zn(2+)</name>
        <dbReference type="ChEBI" id="CHEBI:29105"/>
        <label>2</label>
        <note>catalytic</note>
    </ligand>
</feature>
<evidence type="ECO:0000259" key="12">
    <source>
        <dbReference type="SMART" id="SM00235"/>
    </source>
</evidence>
<evidence type="ECO:0000256" key="10">
    <source>
        <dbReference type="PIRSR" id="PIRSR621190-2"/>
    </source>
</evidence>
<dbReference type="Pfam" id="PF00413">
    <property type="entry name" value="Peptidase_M10"/>
    <property type="match status" value="1"/>
</dbReference>
<accession>A0A4D6LR37</accession>
<evidence type="ECO:0000256" key="2">
    <source>
        <dbReference type="ARBA" id="ARBA00022670"/>
    </source>
</evidence>
<keyword evidence="7" id="KW-0482">Metalloprotease</keyword>
<evidence type="ECO:0000256" key="5">
    <source>
        <dbReference type="ARBA" id="ARBA00022801"/>
    </source>
</evidence>
<dbReference type="InterPro" id="IPR001818">
    <property type="entry name" value="Pept_M10_metallopeptidase"/>
</dbReference>
<evidence type="ECO:0000256" key="3">
    <source>
        <dbReference type="ARBA" id="ARBA00022723"/>
    </source>
</evidence>
<comment type="cofactor">
    <cofactor evidence="10">
        <name>Ca(2+)</name>
        <dbReference type="ChEBI" id="CHEBI:29108"/>
    </cofactor>
    <text evidence="10">Can bind about 5 Ca(2+) ions per subunit.</text>
</comment>
<gene>
    <name evidence="13" type="ORF">DEO72_LG4g1513</name>
</gene>
<dbReference type="PANTHER" id="PTHR10201:SF259">
    <property type="entry name" value="MATRIXIN PROTEIN"/>
    <property type="match status" value="1"/>
</dbReference>
<reference evidence="13 14" key="1">
    <citation type="submission" date="2019-04" db="EMBL/GenBank/DDBJ databases">
        <title>An improved genome assembly and genetic linkage map for asparagus bean, Vigna unguiculata ssp. sesquipedialis.</title>
        <authorList>
            <person name="Xia Q."/>
            <person name="Zhang R."/>
            <person name="Dong Y."/>
        </authorList>
    </citation>
    <scope>NUCLEOTIDE SEQUENCE [LARGE SCALE GENOMIC DNA]</scope>
    <source>
        <tissue evidence="13">Leaf</tissue>
    </source>
</reference>
<comment type="similarity">
    <text evidence="1">Belongs to the peptidase M10A family. Matrix metalloproteinases (MMPs) subfamily.</text>
</comment>
<dbReference type="Gene3D" id="3.40.390.10">
    <property type="entry name" value="Collagenase (Catalytic Domain)"/>
    <property type="match status" value="1"/>
</dbReference>
<dbReference type="PANTHER" id="PTHR10201">
    <property type="entry name" value="MATRIX METALLOPROTEINASE"/>
    <property type="match status" value="1"/>
</dbReference>
<keyword evidence="3 10" id="KW-0479">Metal-binding</keyword>
<dbReference type="PROSITE" id="PS00546">
    <property type="entry name" value="CYSTEINE_SWITCH"/>
    <property type="match status" value="1"/>
</dbReference>
<dbReference type="Pfam" id="PF01471">
    <property type="entry name" value="PG_binding_1"/>
    <property type="match status" value="1"/>
</dbReference>
<dbReference type="InterPro" id="IPR036365">
    <property type="entry name" value="PGBD-like_sf"/>
</dbReference>